<protein>
    <submittedName>
        <fullName evidence="2">Uncharacterized protein</fullName>
    </submittedName>
</protein>
<name>A0A9Q1BA91_HOLLE</name>
<evidence type="ECO:0000313" key="3">
    <source>
        <dbReference type="Proteomes" id="UP001152320"/>
    </source>
</evidence>
<proteinExistence type="predicted"/>
<gene>
    <name evidence="2" type="ORF">HOLleu_42215</name>
</gene>
<dbReference type="EMBL" id="JAIZAY010000042">
    <property type="protein sequence ID" value="KAJ8019280.1"/>
    <property type="molecule type" value="Genomic_DNA"/>
</dbReference>
<keyword evidence="3" id="KW-1185">Reference proteome</keyword>
<feature type="transmembrane region" description="Helical" evidence="1">
    <location>
        <begin position="68"/>
        <end position="90"/>
    </location>
</feature>
<dbReference type="AlphaFoldDB" id="A0A9Q1BA91"/>
<evidence type="ECO:0000256" key="1">
    <source>
        <dbReference type="SAM" id="Phobius"/>
    </source>
</evidence>
<evidence type="ECO:0000313" key="2">
    <source>
        <dbReference type="EMBL" id="KAJ8019280.1"/>
    </source>
</evidence>
<organism evidence="2 3">
    <name type="scientific">Holothuria leucospilota</name>
    <name type="common">Black long sea cucumber</name>
    <name type="synonym">Mertensiothuria leucospilota</name>
    <dbReference type="NCBI Taxonomy" id="206669"/>
    <lineage>
        <taxon>Eukaryota</taxon>
        <taxon>Metazoa</taxon>
        <taxon>Echinodermata</taxon>
        <taxon>Eleutherozoa</taxon>
        <taxon>Echinozoa</taxon>
        <taxon>Holothuroidea</taxon>
        <taxon>Aspidochirotacea</taxon>
        <taxon>Aspidochirotida</taxon>
        <taxon>Holothuriidae</taxon>
        <taxon>Holothuria</taxon>
    </lineage>
</organism>
<keyword evidence="1" id="KW-1133">Transmembrane helix</keyword>
<dbReference type="Proteomes" id="UP001152320">
    <property type="component" value="Unassembled WGS sequence"/>
</dbReference>
<keyword evidence="1" id="KW-0812">Transmembrane</keyword>
<accession>A0A9Q1BA91</accession>
<sequence length="95" mass="10647">MSWAKSQTAISELDISVIIYARKAVLFRNGTLWMKRSNTSLFDTTMGSYDGAKVFGIKVQSKLITSQLLTVIGLGVEYILSMTCLMMVPFSNWIK</sequence>
<keyword evidence="1" id="KW-0472">Membrane</keyword>
<comment type="caution">
    <text evidence="2">The sequence shown here is derived from an EMBL/GenBank/DDBJ whole genome shotgun (WGS) entry which is preliminary data.</text>
</comment>
<reference evidence="2" key="1">
    <citation type="submission" date="2021-10" db="EMBL/GenBank/DDBJ databases">
        <title>Tropical sea cucumber genome reveals ecological adaptation and Cuvierian tubules defense mechanism.</title>
        <authorList>
            <person name="Chen T."/>
        </authorList>
    </citation>
    <scope>NUCLEOTIDE SEQUENCE</scope>
    <source>
        <strain evidence="2">Nanhai2018</strain>
        <tissue evidence="2">Muscle</tissue>
    </source>
</reference>